<dbReference type="InterPro" id="IPR021734">
    <property type="entry name" value="DUF3303"/>
</dbReference>
<comment type="caution">
    <text evidence="1">The sequence shown here is derived from an EMBL/GenBank/DDBJ whole genome shotgun (WGS) entry which is preliminary data.</text>
</comment>
<gene>
    <name evidence="1" type="ORF">CVM73_29305</name>
</gene>
<keyword evidence="2" id="KW-1185">Reference proteome</keyword>
<proteinExistence type="predicted"/>
<protein>
    <submittedName>
        <fullName evidence="1">DUF3303 domain-containing protein</fullName>
    </submittedName>
</protein>
<dbReference type="EMBL" id="PGVG01000032">
    <property type="protein sequence ID" value="PJG51771.1"/>
    <property type="molecule type" value="Genomic_DNA"/>
</dbReference>
<organism evidence="1 2">
    <name type="scientific">Bradyrhizobium forestalis</name>
    <dbReference type="NCBI Taxonomy" id="1419263"/>
    <lineage>
        <taxon>Bacteria</taxon>
        <taxon>Pseudomonadati</taxon>
        <taxon>Pseudomonadota</taxon>
        <taxon>Alphaproteobacteria</taxon>
        <taxon>Hyphomicrobiales</taxon>
        <taxon>Nitrobacteraceae</taxon>
        <taxon>Bradyrhizobium</taxon>
    </lineage>
</organism>
<accession>A0A2M8R1R8</accession>
<dbReference type="Proteomes" id="UP000231194">
    <property type="component" value="Unassembled WGS sequence"/>
</dbReference>
<dbReference type="OrthoDB" id="9801877at2"/>
<sequence length="91" mass="9970">MKYISSWKLPPNLIDSAIEKFLKTGGAPPEGVKMLGRWHGMNGTGFAISESNDPKAMYQWYAQWANVMEITVTPCVEDAEAGPILAALAKQ</sequence>
<evidence type="ECO:0000313" key="1">
    <source>
        <dbReference type="EMBL" id="PJG51771.1"/>
    </source>
</evidence>
<evidence type="ECO:0000313" key="2">
    <source>
        <dbReference type="Proteomes" id="UP000231194"/>
    </source>
</evidence>
<reference evidence="1 2" key="1">
    <citation type="submission" date="2017-11" db="EMBL/GenBank/DDBJ databases">
        <title>Bradyrhizobium forestalis sp. nov., an efficient nitrogen-fixing bacterium isolated from nodules of forest legume species in the Amazon.</title>
        <authorList>
            <person name="Costa E.M."/>
            <person name="Guimaraes A."/>
            <person name="Carvalho T.S."/>
            <person name="Rodrigues T.L."/>
            <person name="Ribeiro P.R.A."/>
            <person name="Lebbe L."/>
            <person name="Willems A."/>
            <person name="Moreira F.M.S."/>
        </authorList>
    </citation>
    <scope>NUCLEOTIDE SEQUENCE [LARGE SCALE GENOMIC DNA]</scope>
    <source>
        <strain evidence="1 2">INPA54B</strain>
    </source>
</reference>
<name>A0A2M8R1R8_9BRAD</name>
<dbReference type="RefSeq" id="WP_027572360.1">
    <property type="nucleotide sequence ID" value="NZ_PGVG01000032.1"/>
</dbReference>
<dbReference type="AlphaFoldDB" id="A0A2M8R1R8"/>
<dbReference type="Pfam" id="PF11746">
    <property type="entry name" value="DUF3303"/>
    <property type="match status" value="1"/>
</dbReference>